<organism evidence="2 3">
    <name type="scientific">Gymnopus androsaceus JB14</name>
    <dbReference type="NCBI Taxonomy" id="1447944"/>
    <lineage>
        <taxon>Eukaryota</taxon>
        <taxon>Fungi</taxon>
        <taxon>Dikarya</taxon>
        <taxon>Basidiomycota</taxon>
        <taxon>Agaricomycotina</taxon>
        <taxon>Agaricomycetes</taxon>
        <taxon>Agaricomycetidae</taxon>
        <taxon>Agaricales</taxon>
        <taxon>Marasmiineae</taxon>
        <taxon>Omphalotaceae</taxon>
        <taxon>Gymnopus</taxon>
    </lineage>
</organism>
<dbReference type="EMBL" id="ML769537">
    <property type="protein sequence ID" value="KAE9395110.1"/>
    <property type="molecule type" value="Genomic_DNA"/>
</dbReference>
<feature type="compositionally biased region" description="Basic and acidic residues" evidence="1">
    <location>
        <begin position="136"/>
        <end position="162"/>
    </location>
</feature>
<feature type="region of interest" description="Disordered" evidence="1">
    <location>
        <begin position="117"/>
        <end position="162"/>
    </location>
</feature>
<gene>
    <name evidence="2" type="ORF">BT96DRAFT_1022099</name>
</gene>
<keyword evidence="3" id="KW-1185">Reference proteome</keyword>
<name>A0A6A4HBJ4_9AGAR</name>
<dbReference type="AlphaFoldDB" id="A0A6A4HBJ4"/>
<evidence type="ECO:0000313" key="3">
    <source>
        <dbReference type="Proteomes" id="UP000799118"/>
    </source>
</evidence>
<dbReference type="Proteomes" id="UP000799118">
    <property type="component" value="Unassembled WGS sequence"/>
</dbReference>
<protein>
    <submittedName>
        <fullName evidence="2">Uncharacterized protein</fullName>
    </submittedName>
</protein>
<evidence type="ECO:0000256" key="1">
    <source>
        <dbReference type="SAM" id="MobiDB-lite"/>
    </source>
</evidence>
<proteinExistence type="predicted"/>
<evidence type="ECO:0000313" key="2">
    <source>
        <dbReference type="EMBL" id="KAE9395110.1"/>
    </source>
</evidence>
<accession>A0A6A4HBJ4</accession>
<sequence length="281" mass="32424">MPWEPYHSWTFYLVHKGLREENQGKGIEPQMSVPILPNRTHPLSREPLDPGYPLPWNDCYNPDFIQFDARVATNETEEEPVCWATSEEAARIQDYFGEDVQRRWQLKPQIVAIRAITGDERSSESSDTESEVPWGSRDDFDPVGEENERQSKGSEPRAAEENNTRIMLEELTSRPHSSLVVVEVTFDLSSTDQIHHPSDFFEEVRSLKKLTIEMENARQLREVENAQRISKELCVTLQRSESKPQRPPTASKAHKDLVGVNFVNEKNKKIPMQKILWGLNV</sequence>
<dbReference type="OrthoDB" id="3053346at2759"/>
<reference evidence="2" key="1">
    <citation type="journal article" date="2019" name="Environ. Microbiol.">
        <title>Fungal ecological strategies reflected in gene transcription - a case study of two litter decomposers.</title>
        <authorList>
            <person name="Barbi F."/>
            <person name="Kohler A."/>
            <person name="Barry K."/>
            <person name="Baskaran P."/>
            <person name="Daum C."/>
            <person name="Fauchery L."/>
            <person name="Ihrmark K."/>
            <person name="Kuo A."/>
            <person name="LaButti K."/>
            <person name="Lipzen A."/>
            <person name="Morin E."/>
            <person name="Grigoriev I.V."/>
            <person name="Henrissat B."/>
            <person name="Lindahl B."/>
            <person name="Martin F."/>
        </authorList>
    </citation>
    <scope>NUCLEOTIDE SEQUENCE</scope>
    <source>
        <strain evidence="2">JB14</strain>
    </source>
</reference>